<feature type="region of interest" description="Disordered" evidence="1">
    <location>
        <begin position="1"/>
        <end position="34"/>
    </location>
</feature>
<accession>A0A813YCT4</accession>
<feature type="compositionally biased region" description="Basic and acidic residues" evidence="1">
    <location>
        <begin position="349"/>
        <end position="368"/>
    </location>
</feature>
<protein>
    <recommendedName>
        <fullName evidence="2">PCI domain-containing protein</fullName>
    </recommendedName>
</protein>
<feature type="compositionally biased region" description="Basic residues" evidence="1">
    <location>
        <begin position="378"/>
        <end position="387"/>
    </location>
</feature>
<feature type="compositionally biased region" description="Basic and acidic residues" evidence="1">
    <location>
        <begin position="404"/>
        <end position="431"/>
    </location>
</feature>
<keyword evidence="4" id="KW-1185">Reference proteome</keyword>
<feature type="compositionally biased region" description="Low complexity" evidence="1">
    <location>
        <begin position="87"/>
        <end position="103"/>
    </location>
</feature>
<dbReference type="OrthoDB" id="199574at2759"/>
<dbReference type="InterPro" id="IPR045107">
    <property type="entry name" value="SAC3/GANP/THP3"/>
</dbReference>
<dbReference type="PROSITE" id="PS50250">
    <property type="entry name" value="PCI"/>
    <property type="match status" value="1"/>
</dbReference>
<name>A0A813YCT4_9BILA</name>
<evidence type="ECO:0000313" key="4">
    <source>
        <dbReference type="Proteomes" id="UP000663879"/>
    </source>
</evidence>
<evidence type="ECO:0000313" key="3">
    <source>
        <dbReference type="EMBL" id="CAF0882411.1"/>
    </source>
</evidence>
<gene>
    <name evidence="3" type="ORF">OXX778_LOCUS10482</name>
</gene>
<organism evidence="3 4">
    <name type="scientific">Brachionus calyciflorus</name>
    <dbReference type="NCBI Taxonomy" id="104777"/>
    <lineage>
        <taxon>Eukaryota</taxon>
        <taxon>Metazoa</taxon>
        <taxon>Spiralia</taxon>
        <taxon>Gnathifera</taxon>
        <taxon>Rotifera</taxon>
        <taxon>Eurotatoria</taxon>
        <taxon>Monogononta</taxon>
        <taxon>Pseudotrocha</taxon>
        <taxon>Ploima</taxon>
        <taxon>Brachionidae</taxon>
        <taxon>Brachionus</taxon>
    </lineage>
</organism>
<dbReference type="AlphaFoldDB" id="A0A813YCT4"/>
<dbReference type="InterPro" id="IPR005062">
    <property type="entry name" value="SAC3/GANP/THP3_conserved"/>
</dbReference>
<feature type="compositionally biased region" description="Pro residues" evidence="1">
    <location>
        <begin position="104"/>
        <end position="115"/>
    </location>
</feature>
<reference evidence="3" key="1">
    <citation type="submission" date="2021-02" db="EMBL/GenBank/DDBJ databases">
        <authorList>
            <person name="Nowell W R."/>
        </authorList>
    </citation>
    <scope>NUCLEOTIDE SEQUENCE</scope>
    <source>
        <strain evidence="3">Ploen Becks lab</strain>
    </source>
</reference>
<comment type="caution">
    <text evidence="3">The sequence shown here is derived from an EMBL/GenBank/DDBJ whole genome shotgun (WGS) entry which is preliminary data.</text>
</comment>
<feature type="compositionally biased region" description="Polar residues" evidence="1">
    <location>
        <begin position="1"/>
        <end position="10"/>
    </location>
</feature>
<dbReference type="PANTHER" id="PTHR12436">
    <property type="entry name" value="80 KDA MCM3-ASSOCIATED PROTEIN"/>
    <property type="match status" value="1"/>
</dbReference>
<dbReference type="EMBL" id="CAJNOC010001667">
    <property type="protein sequence ID" value="CAF0882411.1"/>
    <property type="molecule type" value="Genomic_DNA"/>
</dbReference>
<dbReference type="GO" id="GO:0005634">
    <property type="term" value="C:nucleus"/>
    <property type="evidence" value="ECO:0007669"/>
    <property type="project" value="TreeGrafter"/>
</dbReference>
<feature type="domain" description="PCI" evidence="2">
    <location>
        <begin position="589"/>
        <end position="757"/>
    </location>
</feature>
<feature type="region of interest" description="Disordered" evidence="1">
    <location>
        <begin position="337"/>
        <end position="431"/>
    </location>
</feature>
<dbReference type="PANTHER" id="PTHR12436:SF4">
    <property type="entry name" value="LEUKOCYTE RECEPTOR CLUSTER MEMBER 8"/>
    <property type="match status" value="1"/>
</dbReference>
<feature type="region of interest" description="Disordered" evidence="1">
    <location>
        <begin position="87"/>
        <end position="133"/>
    </location>
</feature>
<proteinExistence type="predicted"/>
<dbReference type="Gene3D" id="1.25.40.990">
    <property type="match status" value="1"/>
</dbReference>
<evidence type="ECO:0000256" key="1">
    <source>
        <dbReference type="SAM" id="MobiDB-lite"/>
    </source>
</evidence>
<sequence length="1005" mass="116849">MSVTTNNNNAPSPPQGSNPGASSSNFPYPPPAGSTPAAIAAYQQWYQQYCQYYYAYNNPATAAAMMQAYAQNPTAAATMQGYYNYNQPQAQSQSPATPKQGLLTPPPPPPPPPAQTKPTETKTPTEPPKSQIKINIKFTGDSKNETVAAAAAKTELTPNTQTQEPRKSRFNMTQSVSNVIKEQEKFKEKNNEKITEPLSETSSKIDNVEKKEVSTPGSDIVFDINKWPLSLKTYCAKVYQHYQTITLVSEDQVTKYLQKRITDAFKIKPDLNIPWDREPLPDINSIKQVAPLSQYQIEQQKRQQQLIAQQIELKKKQLLAAQQQQQQKAKIGLMASIKENLKRKKSRSRSRDSTESKSSRTESDHTDNSDNENCISFKKSKSKNYKRKSTDESDDSDGSQGVLDEDKLVESNRKNFKMSNKERRKLAMEQKRKEQEQFIKLSTPKANFGLARKIQSENNLTSLASVRKPLKTIFQLAKEQDIEHDEAMHSKNICVGLCQDLEKEYLRLTGPPEPAVVRPLSVLKKSLDYVLMKYQKTNDYRYICDQMKAIRQDLTVQQIRNEFTIQVYETHARIAIKNKDRDEFNQCQNQLKSLYNIVSSKKITLESYPDNSAEFIGYRLLYNMLTKSYKDIDQVIKEIKQKYSLDNNLKHLLELKQAWYLNNYVKFFKLYKKSNFLCKCLIEQFIERERKQALKAIIKSYRPTIKLQVVSNMLAYESLEECKKDLIEYKINLIEEESSSPNSINANDIYIDFRLMPHLIDKETGLCSVCKRLEIAAIKEGKKYKRQTYDVRKLAIDNLTSKDDPNYKAIIDRHYVKYKDSFDEPIKHRKNVYQSTYTKRLSFDNNLVYEELLGDEEDEDEYELISSRQDHSSRLEVNSRNNNNDYREVLRKVNLAQVSRMNNHSRNSNPYLFQQKSKSSKFIIESPRFRETNSYYELVENTPRIYSKPRIVYQQVEKLPAIDKRRIVYVKNSQNEYTNRDSEYDNYDYSTLQYESLPSLHRDWL</sequence>
<dbReference type="Proteomes" id="UP000663879">
    <property type="component" value="Unassembled WGS sequence"/>
</dbReference>
<feature type="compositionally biased region" description="Polar residues" evidence="1">
    <location>
        <begin position="17"/>
        <end position="26"/>
    </location>
</feature>
<dbReference type="Pfam" id="PF03399">
    <property type="entry name" value="SAC3_GANP"/>
    <property type="match status" value="1"/>
</dbReference>
<dbReference type="InterPro" id="IPR000717">
    <property type="entry name" value="PCI_dom"/>
</dbReference>
<evidence type="ECO:0000259" key="2">
    <source>
        <dbReference type="PROSITE" id="PS50250"/>
    </source>
</evidence>